<organism evidence="1 2">
    <name type="scientific">Quillaja saponaria</name>
    <name type="common">Soap bark tree</name>
    <dbReference type="NCBI Taxonomy" id="32244"/>
    <lineage>
        <taxon>Eukaryota</taxon>
        <taxon>Viridiplantae</taxon>
        <taxon>Streptophyta</taxon>
        <taxon>Embryophyta</taxon>
        <taxon>Tracheophyta</taxon>
        <taxon>Spermatophyta</taxon>
        <taxon>Magnoliopsida</taxon>
        <taxon>eudicotyledons</taxon>
        <taxon>Gunneridae</taxon>
        <taxon>Pentapetalae</taxon>
        <taxon>rosids</taxon>
        <taxon>fabids</taxon>
        <taxon>Fabales</taxon>
        <taxon>Quillajaceae</taxon>
        <taxon>Quillaja</taxon>
    </lineage>
</organism>
<dbReference type="EMBL" id="JARAOO010000009">
    <property type="protein sequence ID" value="KAJ7955140.1"/>
    <property type="molecule type" value="Genomic_DNA"/>
</dbReference>
<keyword evidence="2" id="KW-1185">Reference proteome</keyword>
<evidence type="ECO:0000313" key="1">
    <source>
        <dbReference type="EMBL" id="KAJ7955140.1"/>
    </source>
</evidence>
<reference evidence="1" key="1">
    <citation type="journal article" date="2023" name="Science">
        <title>Elucidation of the pathway for biosynthesis of saponin adjuvants from the soapbark tree.</title>
        <authorList>
            <person name="Reed J."/>
            <person name="Orme A."/>
            <person name="El-Demerdash A."/>
            <person name="Owen C."/>
            <person name="Martin L.B.B."/>
            <person name="Misra R.C."/>
            <person name="Kikuchi S."/>
            <person name="Rejzek M."/>
            <person name="Martin A.C."/>
            <person name="Harkess A."/>
            <person name="Leebens-Mack J."/>
            <person name="Louveau T."/>
            <person name="Stephenson M.J."/>
            <person name="Osbourn A."/>
        </authorList>
    </citation>
    <scope>NUCLEOTIDE SEQUENCE</scope>
    <source>
        <strain evidence="1">S10</strain>
    </source>
</reference>
<protein>
    <submittedName>
        <fullName evidence="1">Uncharacterized protein</fullName>
    </submittedName>
</protein>
<sequence>MCPNFNLSTLPSQVVMACNPSGGLRMMEQSRGPCGWVGNAQCLLAHSKCRAGLCDLGEGLDHLASKEEGTA</sequence>
<dbReference type="AlphaFoldDB" id="A0AAD7PHN4"/>
<proteinExistence type="predicted"/>
<evidence type="ECO:0000313" key="2">
    <source>
        <dbReference type="Proteomes" id="UP001163823"/>
    </source>
</evidence>
<dbReference type="KEGG" id="qsa:O6P43_021778"/>
<dbReference type="Proteomes" id="UP001163823">
    <property type="component" value="Chromosome 9"/>
</dbReference>
<gene>
    <name evidence="1" type="ORF">O6P43_021778</name>
</gene>
<comment type="caution">
    <text evidence="1">The sequence shown here is derived from an EMBL/GenBank/DDBJ whole genome shotgun (WGS) entry which is preliminary data.</text>
</comment>
<name>A0AAD7PHN4_QUISA</name>
<accession>A0AAD7PHN4</accession>